<evidence type="ECO:0000313" key="1">
    <source>
        <dbReference type="EMBL" id="URE32089.1"/>
    </source>
</evidence>
<name>A0A9E7KYZ0_9LILI</name>
<dbReference type="AlphaFoldDB" id="A0A9E7KYZ0"/>
<dbReference type="OrthoDB" id="2148490at2759"/>
<gene>
    <name evidence="1" type="ORF">MUK42_17999</name>
</gene>
<protein>
    <submittedName>
        <fullName evidence="1">Mitochondrial inner membrane protein OXA1-like</fullName>
    </submittedName>
</protein>
<evidence type="ECO:0000313" key="2">
    <source>
        <dbReference type="Proteomes" id="UP001055439"/>
    </source>
</evidence>
<keyword evidence="2" id="KW-1185">Reference proteome</keyword>
<proteinExistence type="predicted"/>
<reference evidence="1" key="1">
    <citation type="submission" date="2022-05" db="EMBL/GenBank/DDBJ databases">
        <title>The Musa troglodytarum L. genome provides insights into the mechanism of non-climacteric behaviour and enrichment of carotenoids.</title>
        <authorList>
            <person name="Wang J."/>
        </authorList>
    </citation>
    <scope>NUCLEOTIDE SEQUENCE</scope>
    <source>
        <tissue evidence="1">Leaf</tissue>
    </source>
</reference>
<sequence length="72" mass="8331">MLVCRNMSALLGISMPLMWRGACDDPATRKTGELDAALFVVRWRRILWTRKRRYDQLSSRSCPTFLDLSLSP</sequence>
<organism evidence="1 2">
    <name type="scientific">Musa troglodytarum</name>
    <name type="common">fe'i banana</name>
    <dbReference type="NCBI Taxonomy" id="320322"/>
    <lineage>
        <taxon>Eukaryota</taxon>
        <taxon>Viridiplantae</taxon>
        <taxon>Streptophyta</taxon>
        <taxon>Embryophyta</taxon>
        <taxon>Tracheophyta</taxon>
        <taxon>Spermatophyta</taxon>
        <taxon>Magnoliopsida</taxon>
        <taxon>Liliopsida</taxon>
        <taxon>Zingiberales</taxon>
        <taxon>Musaceae</taxon>
        <taxon>Musa</taxon>
    </lineage>
</organism>
<dbReference type="EMBL" id="CP097510">
    <property type="protein sequence ID" value="URE32089.1"/>
    <property type="molecule type" value="Genomic_DNA"/>
</dbReference>
<accession>A0A9E7KYZ0</accession>
<dbReference type="Proteomes" id="UP001055439">
    <property type="component" value="Chromosome 8"/>
</dbReference>